<dbReference type="GO" id="GO:0090364">
    <property type="term" value="P:regulation of proteasome assembly"/>
    <property type="evidence" value="ECO:0007669"/>
    <property type="project" value="InterPro"/>
</dbReference>
<evidence type="ECO:0000256" key="3">
    <source>
        <dbReference type="ARBA" id="ARBA00013081"/>
    </source>
</evidence>
<evidence type="ECO:0000313" key="15">
    <source>
        <dbReference type="Proteomes" id="UP000481153"/>
    </source>
</evidence>
<comment type="cofactor">
    <cofactor evidence="1">
        <name>Mg(2+)</name>
        <dbReference type="ChEBI" id="CHEBI:18420"/>
    </cofactor>
</comment>
<comment type="subcellular location">
    <subcellularLocation>
        <location evidence="2">Nucleus</location>
    </subcellularLocation>
</comment>
<dbReference type="AlphaFoldDB" id="A0A6G0X689"/>
<dbReference type="InterPro" id="IPR036412">
    <property type="entry name" value="HAD-like_sf"/>
</dbReference>
<dbReference type="Pfam" id="PF03031">
    <property type="entry name" value="NIF"/>
    <property type="match status" value="1"/>
</dbReference>
<evidence type="ECO:0000256" key="10">
    <source>
        <dbReference type="ARBA" id="ARBA00047761"/>
    </source>
</evidence>
<evidence type="ECO:0000256" key="8">
    <source>
        <dbReference type="ARBA" id="ARBA00023242"/>
    </source>
</evidence>
<dbReference type="GO" id="GO:0004722">
    <property type="term" value="F:protein serine/threonine phosphatase activity"/>
    <property type="evidence" value="ECO:0007669"/>
    <property type="project" value="UniProtKB-EC"/>
</dbReference>
<feature type="domain" description="Ubiquitin-like" evidence="12">
    <location>
        <begin position="1"/>
        <end position="77"/>
    </location>
</feature>
<dbReference type="SMART" id="SM00577">
    <property type="entry name" value="CPDc"/>
    <property type="match status" value="1"/>
</dbReference>
<proteinExistence type="predicted"/>
<dbReference type="EC" id="3.1.3.16" evidence="3"/>
<dbReference type="Gene3D" id="3.10.20.90">
    <property type="entry name" value="Phosphatidylinositol 3-kinase Catalytic Subunit, Chain A, domain 1"/>
    <property type="match status" value="1"/>
</dbReference>
<reference evidence="14 15" key="1">
    <citation type="submission" date="2019-07" db="EMBL/GenBank/DDBJ databases">
        <title>Genomics analysis of Aphanomyces spp. identifies a new class of oomycete effector associated with host adaptation.</title>
        <authorList>
            <person name="Gaulin E."/>
        </authorList>
    </citation>
    <scope>NUCLEOTIDE SEQUENCE [LARGE SCALE GENOMIC DNA]</scope>
    <source>
        <strain evidence="14 15">ATCC 201684</strain>
    </source>
</reference>
<evidence type="ECO:0000256" key="7">
    <source>
        <dbReference type="ARBA" id="ARBA00022912"/>
    </source>
</evidence>
<dbReference type="GO" id="GO:0005634">
    <property type="term" value="C:nucleus"/>
    <property type="evidence" value="ECO:0007669"/>
    <property type="project" value="UniProtKB-SubCell"/>
</dbReference>
<dbReference type="Proteomes" id="UP000481153">
    <property type="component" value="Unassembled WGS sequence"/>
</dbReference>
<dbReference type="SUPFAM" id="SSF54236">
    <property type="entry name" value="Ubiquitin-like"/>
    <property type="match status" value="1"/>
</dbReference>
<keyword evidence="6" id="KW-0460">Magnesium</keyword>
<evidence type="ECO:0000256" key="1">
    <source>
        <dbReference type="ARBA" id="ARBA00001946"/>
    </source>
</evidence>
<dbReference type="PROSITE" id="PS50053">
    <property type="entry name" value="UBIQUITIN_2"/>
    <property type="match status" value="1"/>
</dbReference>
<comment type="catalytic activity">
    <reaction evidence="10">
        <text>O-phospho-L-seryl-[protein] + H2O = L-seryl-[protein] + phosphate</text>
        <dbReference type="Rhea" id="RHEA:20629"/>
        <dbReference type="Rhea" id="RHEA-COMP:9863"/>
        <dbReference type="Rhea" id="RHEA-COMP:11604"/>
        <dbReference type="ChEBI" id="CHEBI:15377"/>
        <dbReference type="ChEBI" id="CHEBI:29999"/>
        <dbReference type="ChEBI" id="CHEBI:43474"/>
        <dbReference type="ChEBI" id="CHEBI:83421"/>
        <dbReference type="EC" id="3.1.3.16"/>
    </reaction>
</comment>
<keyword evidence="7" id="KW-0904">Protein phosphatase</keyword>
<protein>
    <recommendedName>
        <fullName evidence="3">protein-serine/threonine phosphatase</fullName>
        <ecNumber evidence="3">3.1.3.16</ecNumber>
    </recommendedName>
    <alternativeName>
        <fullName evidence="9">Nuclear proteasome inhibitor UBLCP1</fullName>
    </alternativeName>
</protein>
<dbReference type="InterPro" id="IPR000626">
    <property type="entry name" value="Ubiquitin-like_dom"/>
</dbReference>
<dbReference type="InterPro" id="IPR011943">
    <property type="entry name" value="HAD-SF_hydro_IIID"/>
</dbReference>
<evidence type="ECO:0000256" key="9">
    <source>
        <dbReference type="ARBA" id="ARBA00032039"/>
    </source>
</evidence>
<dbReference type="PANTHER" id="PTHR48493">
    <property type="entry name" value="UBIQUITIN-LIKE DOMAIN-CONTAINING CTD PHOSPHATASE 1"/>
    <property type="match status" value="1"/>
</dbReference>
<keyword evidence="4" id="KW-0479">Metal-binding</keyword>
<evidence type="ECO:0000256" key="5">
    <source>
        <dbReference type="ARBA" id="ARBA00022801"/>
    </source>
</evidence>
<comment type="caution">
    <text evidence="14">The sequence shown here is derived from an EMBL/GenBank/DDBJ whole genome shotgun (WGS) entry which is preliminary data.</text>
</comment>
<sequence>MSLATVVLVAKWKKEELELHVPHDTSVLQVKEMLYTRTRVLPHRQKLVGINRDGKPAPDHTLLQDLTLKNPHKFMLIGTVEDDIFVDPQSLPKAALPRVFDDFACKFSPGSTEWTHARENHDRLDKMLAATEISLINPFRCGKKLLVLDLDHTLMDITATKDASISIDRFRRPFMHEFLTTVWQKFDIGIWSQTSWKWIEIKLTELGMLTTPDYRINFILDKTSMFSTAGGKNTKVKALRIIWQSFPETWHARNTLHVDDLPHNFALNPRNGIPIARYDCKQPEAYLDRELLHLAKYLVDVCADLTDVTDVDHTTWTQHRR</sequence>
<evidence type="ECO:0000259" key="13">
    <source>
        <dbReference type="PROSITE" id="PS50969"/>
    </source>
</evidence>
<name>A0A6G0X689_9STRA</name>
<dbReference type="Gene3D" id="3.40.50.1000">
    <property type="entry name" value="HAD superfamily/HAD-like"/>
    <property type="match status" value="1"/>
</dbReference>
<dbReference type="VEuPathDB" id="FungiDB:AeMF1_011308"/>
<evidence type="ECO:0000256" key="2">
    <source>
        <dbReference type="ARBA" id="ARBA00004123"/>
    </source>
</evidence>
<dbReference type="EMBL" id="VJMJ01000098">
    <property type="protein sequence ID" value="KAF0735422.1"/>
    <property type="molecule type" value="Genomic_DNA"/>
</dbReference>
<dbReference type="PROSITE" id="PS50969">
    <property type="entry name" value="FCP1"/>
    <property type="match status" value="1"/>
</dbReference>
<dbReference type="InterPro" id="IPR051658">
    <property type="entry name" value="UBLCP1"/>
</dbReference>
<feature type="domain" description="FCP1 homology" evidence="13">
    <location>
        <begin position="139"/>
        <end position="301"/>
    </location>
</feature>
<evidence type="ECO:0000256" key="4">
    <source>
        <dbReference type="ARBA" id="ARBA00022723"/>
    </source>
</evidence>
<evidence type="ECO:0000256" key="6">
    <source>
        <dbReference type="ARBA" id="ARBA00022842"/>
    </source>
</evidence>
<gene>
    <name evidence="14" type="ORF">Ae201684_008112</name>
</gene>
<evidence type="ECO:0000256" key="11">
    <source>
        <dbReference type="ARBA" id="ARBA00048336"/>
    </source>
</evidence>
<dbReference type="PANTHER" id="PTHR48493:SF1">
    <property type="entry name" value="UBIQUITIN-LIKE DOMAIN-CONTAINING CTD PHOSPHATASE 1"/>
    <property type="match status" value="1"/>
</dbReference>
<dbReference type="NCBIfam" id="TIGR02245">
    <property type="entry name" value="HAD_IIID1"/>
    <property type="match status" value="1"/>
</dbReference>
<dbReference type="CDD" id="cd01813">
    <property type="entry name" value="Ubl_UBLCP1"/>
    <property type="match status" value="1"/>
</dbReference>
<evidence type="ECO:0000313" key="14">
    <source>
        <dbReference type="EMBL" id="KAF0735422.1"/>
    </source>
</evidence>
<accession>A0A6G0X689</accession>
<dbReference type="GO" id="GO:0046872">
    <property type="term" value="F:metal ion binding"/>
    <property type="evidence" value="ECO:0007669"/>
    <property type="project" value="UniProtKB-KW"/>
</dbReference>
<evidence type="ECO:0000259" key="12">
    <source>
        <dbReference type="PROSITE" id="PS50053"/>
    </source>
</evidence>
<dbReference type="InterPro" id="IPR023214">
    <property type="entry name" value="HAD_sf"/>
</dbReference>
<dbReference type="InterPro" id="IPR029071">
    <property type="entry name" value="Ubiquitin-like_domsf"/>
</dbReference>
<dbReference type="SUPFAM" id="SSF56784">
    <property type="entry name" value="HAD-like"/>
    <property type="match status" value="1"/>
</dbReference>
<organism evidence="14 15">
    <name type="scientific">Aphanomyces euteiches</name>
    <dbReference type="NCBI Taxonomy" id="100861"/>
    <lineage>
        <taxon>Eukaryota</taxon>
        <taxon>Sar</taxon>
        <taxon>Stramenopiles</taxon>
        <taxon>Oomycota</taxon>
        <taxon>Saprolegniomycetes</taxon>
        <taxon>Saprolegniales</taxon>
        <taxon>Verrucalvaceae</taxon>
        <taxon>Aphanomyces</taxon>
    </lineage>
</organism>
<dbReference type="InterPro" id="IPR004274">
    <property type="entry name" value="FCP1_dom"/>
</dbReference>
<keyword evidence="5" id="KW-0378">Hydrolase</keyword>
<keyword evidence="8" id="KW-0539">Nucleus</keyword>
<keyword evidence="15" id="KW-1185">Reference proteome</keyword>
<comment type="catalytic activity">
    <reaction evidence="11">
        <text>O-phospho-L-threonyl-[protein] + H2O = L-threonyl-[protein] + phosphate</text>
        <dbReference type="Rhea" id="RHEA:47004"/>
        <dbReference type="Rhea" id="RHEA-COMP:11060"/>
        <dbReference type="Rhea" id="RHEA-COMP:11605"/>
        <dbReference type="ChEBI" id="CHEBI:15377"/>
        <dbReference type="ChEBI" id="CHEBI:30013"/>
        <dbReference type="ChEBI" id="CHEBI:43474"/>
        <dbReference type="ChEBI" id="CHEBI:61977"/>
        <dbReference type="EC" id="3.1.3.16"/>
    </reaction>
</comment>